<accession>A0A841C5Y1</accession>
<dbReference type="Proteomes" id="UP000587527">
    <property type="component" value="Unassembled WGS sequence"/>
</dbReference>
<gene>
    <name evidence="2" type="ORF">F4553_007977</name>
</gene>
<keyword evidence="3" id="KW-1185">Reference proteome</keyword>
<evidence type="ECO:0000313" key="2">
    <source>
        <dbReference type="EMBL" id="MBB5874543.1"/>
    </source>
</evidence>
<comment type="caution">
    <text evidence="2">The sequence shown here is derived from an EMBL/GenBank/DDBJ whole genome shotgun (WGS) entry which is preliminary data.</text>
</comment>
<dbReference type="AlphaFoldDB" id="A0A841C5Y1"/>
<evidence type="ECO:0000313" key="3">
    <source>
        <dbReference type="Proteomes" id="UP000587527"/>
    </source>
</evidence>
<feature type="compositionally biased region" description="Basic and acidic residues" evidence="1">
    <location>
        <begin position="1"/>
        <end position="26"/>
    </location>
</feature>
<proteinExistence type="predicted"/>
<feature type="region of interest" description="Disordered" evidence="1">
    <location>
        <begin position="1"/>
        <end position="46"/>
    </location>
</feature>
<evidence type="ECO:0000256" key="1">
    <source>
        <dbReference type="SAM" id="MobiDB-lite"/>
    </source>
</evidence>
<organism evidence="2 3">
    <name type="scientific">Allocatelliglobosispora scoriae</name>
    <dbReference type="NCBI Taxonomy" id="643052"/>
    <lineage>
        <taxon>Bacteria</taxon>
        <taxon>Bacillati</taxon>
        <taxon>Actinomycetota</taxon>
        <taxon>Actinomycetes</taxon>
        <taxon>Micromonosporales</taxon>
        <taxon>Micromonosporaceae</taxon>
        <taxon>Allocatelliglobosispora</taxon>
    </lineage>
</organism>
<sequence length="272" mass="30620">MTPQEKKRLSYERDRRNTYGENDKSSRKNIPRGKRRANRADRRGASTALVTVQGVHGPIDDRAADRAEQRLAGRRPVGFRKWRDEPLGSVVTHQLGRRGNADPAGAAIAEARIERVEKLLGHRLRPAETDVAPWIRSLAAFDRQIRLRTGSRLREWVTHRMAEVRRAERAGAFTAYDVALQDARFAAALLRDGHLAAVADLLPPLDELVRACLARIPLTVREARAARPADAYLIRDTFRLVAAVSPLGAHLVDPELRAELRAWRRLRLRTAA</sequence>
<protein>
    <submittedName>
        <fullName evidence="2">Uncharacterized protein</fullName>
    </submittedName>
</protein>
<reference evidence="2 3" key="1">
    <citation type="submission" date="2020-08" db="EMBL/GenBank/DDBJ databases">
        <title>Sequencing the genomes of 1000 actinobacteria strains.</title>
        <authorList>
            <person name="Klenk H.-P."/>
        </authorList>
    </citation>
    <scope>NUCLEOTIDE SEQUENCE [LARGE SCALE GENOMIC DNA]</scope>
    <source>
        <strain evidence="2 3">DSM 45362</strain>
    </source>
</reference>
<dbReference type="RefSeq" id="WP_184846751.1">
    <property type="nucleotide sequence ID" value="NZ_JACHMN010000003.1"/>
</dbReference>
<dbReference type="EMBL" id="JACHMN010000003">
    <property type="protein sequence ID" value="MBB5874543.1"/>
    <property type="molecule type" value="Genomic_DNA"/>
</dbReference>
<feature type="compositionally biased region" description="Basic residues" evidence="1">
    <location>
        <begin position="27"/>
        <end position="37"/>
    </location>
</feature>
<name>A0A841C5Y1_9ACTN</name>